<dbReference type="OrthoDB" id="2351239at2"/>
<dbReference type="Proteomes" id="UP000266482">
    <property type="component" value="Unassembled WGS sequence"/>
</dbReference>
<dbReference type="Pfam" id="PF07070">
    <property type="entry name" value="Spo0M"/>
    <property type="match status" value="1"/>
</dbReference>
<protein>
    <submittedName>
        <fullName evidence="1">Sporulation protein SpoOM</fullName>
    </submittedName>
</protein>
<evidence type="ECO:0000313" key="2">
    <source>
        <dbReference type="Proteomes" id="UP000266482"/>
    </source>
</evidence>
<dbReference type="RefSeq" id="WP_119597914.1">
    <property type="nucleotide sequence ID" value="NZ_QXQA01000001.1"/>
</dbReference>
<evidence type="ECO:0000313" key="1">
    <source>
        <dbReference type="EMBL" id="RIX60538.1"/>
    </source>
</evidence>
<accession>A0A3A1VHX5</accession>
<dbReference type="EMBL" id="QXQA01000001">
    <property type="protein sequence ID" value="RIX60538.1"/>
    <property type="molecule type" value="Genomic_DNA"/>
</dbReference>
<keyword evidence="2" id="KW-1185">Reference proteome</keyword>
<comment type="caution">
    <text evidence="1">The sequence shown here is derived from an EMBL/GenBank/DDBJ whole genome shotgun (WGS) entry which is preliminary data.</text>
</comment>
<name>A0A3A1VHX5_9BACL</name>
<organism evidence="1 2">
    <name type="scientific">Paenibacillus nanensis</name>
    <dbReference type="NCBI Taxonomy" id="393251"/>
    <lineage>
        <taxon>Bacteria</taxon>
        <taxon>Bacillati</taxon>
        <taxon>Bacillota</taxon>
        <taxon>Bacilli</taxon>
        <taxon>Bacillales</taxon>
        <taxon>Paenibacillaceae</taxon>
        <taxon>Paenibacillus</taxon>
    </lineage>
</organism>
<proteinExistence type="predicted"/>
<dbReference type="PANTHER" id="PTHR40053">
    <property type="entry name" value="SPORULATION-CONTROL PROTEIN SPO0M"/>
    <property type="match status" value="1"/>
</dbReference>
<dbReference type="InterPro" id="IPR009776">
    <property type="entry name" value="Spore_0_M"/>
</dbReference>
<reference evidence="1 2" key="1">
    <citation type="submission" date="2018-09" db="EMBL/GenBank/DDBJ databases">
        <title>Paenibacillus aracenensis nov. sp. isolated from a cave in southern Spain.</title>
        <authorList>
            <person name="Jurado V."/>
            <person name="Gutierrez-Patricio S."/>
            <person name="Gonzalez-Pimentel J.L."/>
            <person name="Miller A.Z."/>
            <person name="Laiz L."/>
            <person name="Saiz-Jimenez C."/>
        </authorList>
    </citation>
    <scope>NUCLEOTIDE SEQUENCE [LARGE SCALE GENOMIC DNA]</scope>
    <source>
        <strain evidence="1 2">DSM 22867</strain>
    </source>
</reference>
<dbReference type="PANTHER" id="PTHR40053:SF1">
    <property type="entry name" value="SPORULATION-CONTROL PROTEIN SPO0M"/>
    <property type="match status" value="1"/>
</dbReference>
<gene>
    <name evidence="1" type="ORF">D3P08_02990</name>
</gene>
<dbReference type="AlphaFoldDB" id="A0A3A1VHX5"/>
<sequence>MSFFNRMMASVGIGSAKVDTLLEKTNYYPGEEIRGVVRIQGGAVAQRIEGIDLSVMTYYIKEVNDSKVQQNVELGRVRVTPPIDVQPNERREIGFAFQLAPNTPLSIGRTPVWIKTTADIRSAMDPTDNDRIEVVATPAMSAVLHAIEMLGFRLREAETMYAPRLGGSHSPFVQEFEFVPYSGSYRGRLDELELVFLRNYGTSLELLLQIDRKATSLFGMFAEAMDMDESFVRVQISQDDVQRGPQHVAALLDQVISRYAH</sequence>